<dbReference type="AlphaFoldDB" id="A0A067MHL6"/>
<accession>A0A067MHL6</accession>
<dbReference type="SUPFAM" id="SSF52058">
    <property type="entry name" value="L domain-like"/>
    <property type="match status" value="1"/>
</dbReference>
<dbReference type="EMBL" id="KL198034">
    <property type="protein sequence ID" value="KDQ15034.1"/>
    <property type="molecule type" value="Genomic_DNA"/>
</dbReference>
<organism evidence="1 2">
    <name type="scientific">Botryobasidium botryosum (strain FD-172 SS1)</name>
    <dbReference type="NCBI Taxonomy" id="930990"/>
    <lineage>
        <taxon>Eukaryota</taxon>
        <taxon>Fungi</taxon>
        <taxon>Dikarya</taxon>
        <taxon>Basidiomycota</taxon>
        <taxon>Agaricomycotina</taxon>
        <taxon>Agaricomycetes</taxon>
        <taxon>Cantharellales</taxon>
        <taxon>Botryobasidiaceae</taxon>
        <taxon>Botryobasidium</taxon>
    </lineage>
</organism>
<name>A0A067MHL6_BOTB1</name>
<protein>
    <recommendedName>
        <fullName evidence="3">F-box domain-containing protein</fullName>
    </recommendedName>
</protein>
<evidence type="ECO:0000313" key="2">
    <source>
        <dbReference type="Proteomes" id="UP000027195"/>
    </source>
</evidence>
<dbReference type="InParanoid" id="A0A067MHL6"/>
<evidence type="ECO:0000313" key="1">
    <source>
        <dbReference type="EMBL" id="KDQ15034.1"/>
    </source>
</evidence>
<sequence length="376" mass="43144">MLQSLHYDLAVMLCTFMDQQSRLAFALTCRWLKGVIIPECLVRSLRLQTARKAAHFCRLILVPNSRVGENVQLLNIDFHRTASASVTQLIANALIRMPNLRHLDLPFPFYGSDHRILREISNLPRLHHLFLGIRDETCIEQLENLRAMESLHFTPTQNLILHPDGVIMNMNLRSTLGDLFLRSRESLSKLTLCMPILERPIPKKAPHDSRDDALEDIWPAVRFLNLRSFPQDRFDHMDLSRMFPAALHFIAPLYHWSSSRASQFMLRLISLEADWVDLQVAVEAGAPLRRAVAATNWVLSIGLWFLPSTLEYLSLAMEGKDLSDFIASAHHATVPNLKALAITIHLRKKRRHDHARLTVSALPIQNLKRPYIYTLL</sequence>
<dbReference type="HOGENOM" id="CLU_039742_0_0_1"/>
<gene>
    <name evidence="1" type="ORF">BOTBODRAFT_32039</name>
</gene>
<keyword evidence="2" id="KW-1185">Reference proteome</keyword>
<proteinExistence type="predicted"/>
<evidence type="ECO:0008006" key="3">
    <source>
        <dbReference type="Google" id="ProtNLM"/>
    </source>
</evidence>
<reference evidence="2" key="1">
    <citation type="journal article" date="2014" name="Proc. Natl. Acad. Sci. U.S.A.">
        <title>Extensive sampling of basidiomycete genomes demonstrates inadequacy of the white-rot/brown-rot paradigm for wood decay fungi.</title>
        <authorList>
            <person name="Riley R."/>
            <person name="Salamov A.A."/>
            <person name="Brown D.W."/>
            <person name="Nagy L.G."/>
            <person name="Floudas D."/>
            <person name="Held B.W."/>
            <person name="Levasseur A."/>
            <person name="Lombard V."/>
            <person name="Morin E."/>
            <person name="Otillar R."/>
            <person name="Lindquist E.A."/>
            <person name="Sun H."/>
            <person name="LaButti K.M."/>
            <person name="Schmutz J."/>
            <person name="Jabbour D."/>
            <person name="Luo H."/>
            <person name="Baker S.E."/>
            <person name="Pisabarro A.G."/>
            <person name="Walton J.D."/>
            <person name="Blanchette R.A."/>
            <person name="Henrissat B."/>
            <person name="Martin F."/>
            <person name="Cullen D."/>
            <person name="Hibbett D.S."/>
            <person name="Grigoriev I.V."/>
        </authorList>
    </citation>
    <scope>NUCLEOTIDE SEQUENCE [LARGE SCALE GENOMIC DNA]</scope>
    <source>
        <strain evidence="2">FD-172 SS1</strain>
    </source>
</reference>
<dbReference type="Proteomes" id="UP000027195">
    <property type="component" value="Unassembled WGS sequence"/>
</dbReference>